<dbReference type="Proteomes" id="UP000051679">
    <property type="component" value="Unassembled WGS sequence"/>
</dbReference>
<organism evidence="2 3">
    <name type="scientific">Lacticaseibacillus sharpeae JCM 1186 = DSM 20505</name>
    <dbReference type="NCBI Taxonomy" id="1291052"/>
    <lineage>
        <taxon>Bacteria</taxon>
        <taxon>Bacillati</taxon>
        <taxon>Bacillota</taxon>
        <taxon>Bacilli</taxon>
        <taxon>Lactobacillales</taxon>
        <taxon>Lactobacillaceae</taxon>
        <taxon>Lacticaseibacillus</taxon>
    </lineage>
</organism>
<name>A0A0R1ZP87_9LACO</name>
<keyword evidence="1" id="KW-0472">Membrane</keyword>
<evidence type="ECO:0000313" key="3">
    <source>
        <dbReference type="Proteomes" id="UP000051679"/>
    </source>
</evidence>
<dbReference type="RefSeq" id="WP_054678916.1">
    <property type="nucleotide sequence ID" value="NZ_AYYO01000006.1"/>
</dbReference>
<evidence type="ECO:0000313" key="2">
    <source>
        <dbReference type="EMBL" id="KRM56282.1"/>
    </source>
</evidence>
<protein>
    <recommendedName>
        <fullName evidence="4">DUF2628 domain-containing protein</fullName>
    </recommendedName>
</protein>
<keyword evidence="1" id="KW-1133">Transmembrane helix</keyword>
<evidence type="ECO:0000256" key="1">
    <source>
        <dbReference type="SAM" id="Phobius"/>
    </source>
</evidence>
<feature type="transmembrane region" description="Helical" evidence="1">
    <location>
        <begin position="40"/>
        <end position="71"/>
    </location>
</feature>
<accession>A0A0R1ZP87</accession>
<dbReference type="PATRIC" id="fig|1291052.5.peg.117"/>
<sequence>MFVTLINSYSGDAKRAKIGFSWTTFFFGFFPALFRGDFKWFAIIALLEIASGSFTMGIAMTLVTLIFGFIYNGLYIKDLLSHGYAPASEADAALLRAKGFRF</sequence>
<dbReference type="AlphaFoldDB" id="A0A0R1ZP87"/>
<comment type="caution">
    <text evidence="2">The sequence shown here is derived from an EMBL/GenBank/DDBJ whole genome shotgun (WGS) entry which is preliminary data.</text>
</comment>
<keyword evidence="3" id="KW-1185">Reference proteome</keyword>
<dbReference type="OrthoDB" id="5233at2"/>
<feature type="transmembrane region" description="Helical" evidence="1">
    <location>
        <begin position="16"/>
        <end position="34"/>
    </location>
</feature>
<dbReference type="EMBL" id="AYYO01000006">
    <property type="protein sequence ID" value="KRM56282.1"/>
    <property type="molecule type" value="Genomic_DNA"/>
</dbReference>
<proteinExistence type="predicted"/>
<gene>
    <name evidence="2" type="ORF">FC18_GL000116</name>
</gene>
<evidence type="ECO:0008006" key="4">
    <source>
        <dbReference type="Google" id="ProtNLM"/>
    </source>
</evidence>
<reference evidence="2 3" key="1">
    <citation type="journal article" date="2015" name="Genome Announc.">
        <title>Expanding the biotechnology potential of lactobacilli through comparative genomics of 213 strains and associated genera.</title>
        <authorList>
            <person name="Sun Z."/>
            <person name="Harris H.M."/>
            <person name="McCann A."/>
            <person name="Guo C."/>
            <person name="Argimon S."/>
            <person name="Zhang W."/>
            <person name="Yang X."/>
            <person name="Jeffery I.B."/>
            <person name="Cooney J.C."/>
            <person name="Kagawa T.F."/>
            <person name="Liu W."/>
            <person name="Song Y."/>
            <person name="Salvetti E."/>
            <person name="Wrobel A."/>
            <person name="Rasinkangas P."/>
            <person name="Parkhill J."/>
            <person name="Rea M.C."/>
            <person name="O'Sullivan O."/>
            <person name="Ritari J."/>
            <person name="Douillard F.P."/>
            <person name="Paul Ross R."/>
            <person name="Yang R."/>
            <person name="Briner A.E."/>
            <person name="Felis G.E."/>
            <person name="de Vos W.M."/>
            <person name="Barrangou R."/>
            <person name="Klaenhammer T.R."/>
            <person name="Caufield P.W."/>
            <person name="Cui Y."/>
            <person name="Zhang H."/>
            <person name="O'Toole P.W."/>
        </authorList>
    </citation>
    <scope>NUCLEOTIDE SEQUENCE [LARGE SCALE GENOMIC DNA]</scope>
    <source>
        <strain evidence="2 3">DSM 20505</strain>
    </source>
</reference>
<keyword evidence="1" id="KW-0812">Transmembrane</keyword>